<feature type="compositionally biased region" description="Polar residues" evidence="1">
    <location>
        <begin position="310"/>
        <end position="325"/>
    </location>
</feature>
<evidence type="ECO:0000313" key="3">
    <source>
        <dbReference type="WBParaSite" id="Hba_13149"/>
    </source>
</evidence>
<dbReference type="Proteomes" id="UP000095283">
    <property type="component" value="Unplaced"/>
</dbReference>
<sequence>MSVINESESNGECVLPELIEDIDEDDTGCASETWPSDVNIDYDIMDDDEYMQRLDFRPANINIECKLMLLHFLGIKTWIFWAWLEFQVYSEGGFTSIDDSKQRIVEVWDELSSKVDSNMKAVTGGIGLEYIGQILGQNTQKIARNKANVLDLPEFSDLVDCRGGTFIVKKPLGESLAETKKKNFEQPEVRLKSKVVIRELTGRSSICKALSMPVFNKLEFEEVPEKTGCMIMSIKQDKDENPNFQRLTIFFVILHYGNSFKAMFMFAEPHVTQSGSSNKSNDERNDMLNVVVPSNSPSKVSEATKMPLNANPSNIIDSDSTGTETEVSDGGRYSDDNEEEHLEKKQKKKMMLI</sequence>
<feature type="compositionally biased region" description="Basic residues" evidence="1">
    <location>
        <begin position="344"/>
        <end position="353"/>
    </location>
</feature>
<evidence type="ECO:0000313" key="2">
    <source>
        <dbReference type="Proteomes" id="UP000095283"/>
    </source>
</evidence>
<proteinExistence type="predicted"/>
<reference evidence="3" key="1">
    <citation type="submission" date="2016-11" db="UniProtKB">
        <authorList>
            <consortium name="WormBaseParasite"/>
        </authorList>
    </citation>
    <scope>IDENTIFICATION</scope>
</reference>
<dbReference type="WBParaSite" id="Hba_13149">
    <property type="protein sequence ID" value="Hba_13149"/>
    <property type="gene ID" value="Hba_13149"/>
</dbReference>
<feature type="compositionally biased region" description="Low complexity" evidence="1">
    <location>
        <begin position="292"/>
        <end position="301"/>
    </location>
</feature>
<dbReference type="AlphaFoldDB" id="A0A1I7X6X9"/>
<accession>A0A1I7X6X9</accession>
<organism evidence="2 3">
    <name type="scientific">Heterorhabditis bacteriophora</name>
    <name type="common">Entomopathogenic nematode worm</name>
    <dbReference type="NCBI Taxonomy" id="37862"/>
    <lineage>
        <taxon>Eukaryota</taxon>
        <taxon>Metazoa</taxon>
        <taxon>Ecdysozoa</taxon>
        <taxon>Nematoda</taxon>
        <taxon>Chromadorea</taxon>
        <taxon>Rhabditida</taxon>
        <taxon>Rhabditina</taxon>
        <taxon>Rhabditomorpha</taxon>
        <taxon>Strongyloidea</taxon>
        <taxon>Heterorhabditidae</taxon>
        <taxon>Heterorhabditis</taxon>
    </lineage>
</organism>
<evidence type="ECO:0000256" key="1">
    <source>
        <dbReference type="SAM" id="MobiDB-lite"/>
    </source>
</evidence>
<feature type="region of interest" description="Disordered" evidence="1">
    <location>
        <begin position="292"/>
        <end position="353"/>
    </location>
</feature>
<protein>
    <submittedName>
        <fullName evidence="3">DUF1767 domain-containing protein</fullName>
    </submittedName>
</protein>
<name>A0A1I7X6X9_HETBA</name>
<keyword evidence="2" id="KW-1185">Reference proteome</keyword>